<evidence type="ECO:0000313" key="10">
    <source>
        <dbReference type="EMBL" id="RFF30185.1"/>
    </source>
</evidence>
<dbReference type="GO" id="GO:0033816">
    <property type="term" value="F:diaminobutyrate acetyltransferase activity"/>
    <property type="evidence" value="ECO:0007669"/>
    <property type="project" value="UniProtKB-EC"/>
</dbReference>
<evidence type="ECO:0000259" key="9">
    <source>
        <dbReference type="PROSITE" id="PS51186"/>
    </source>
</evidence>
<evidence type="ECO:0000256" key="7">
    <source>
        <dbReference type="ARBA" id="ARBA00048924"/>
    </source>
</evidence>
<evidence type="ECO:0000256" key="2">
    <source>
        <dbReference type="ARBA" id="ARBA00010712"/>
    </source>
</evidence>
<dbReference type="UniPathway" id="UPA00067">
    <property type="reaction ID" value="UER00122"/>
</dbReference>
<dbReference type="OrthoDB" id="2436196at2"/>
<organism evidence="10 11">
    <name type="scientific">Wenzhouxiangella sediminis</name>
    <dbReference type="NCBI Taxonomy" id="1792836"/>
    <lineage>
        <taxon>Bacteria</taxon>
        <taxon>Pseudomonadati</taxon>
        <taxon>Pseudomonadota</taxon>
        <taxon>Gammaproteobacteria</taxon>
        <taxon>Chromatiales</taxon>
        <taxon>Wenzhouxiangellaceae</taxon>
        <taxon>Wenzhouxiangella</taxon>
    </lineage>
</organism>
<dbReference type="EMBL" id="QUZK01000037">
    <property type="protein sequence ID" value="RFF30185.1"/>
    <property type="molecule type" value="Genomic_DNA"/>
</dbReference>
<dbReference type="InterPro" id="IPR012772">
    <property type="entry name" value="Ectoine_EctA"/>
</dbReference>
<sequence>MSPEGAQAVAEPVFRKARPEDGARMYELVKEMGGLELNTAYFYVLFCIDFADTCVVAEVEGKLAGFVLGHRPPERPDAVFVWQVGVAPFMRKQGMARRLLEAFLEQNPDARWLEASVTPSNTASRKLFRSVARDHGVNCEVGDFMLAEHFPDGHEPEELFRIGPFEKS</sequence>
<dbReference type="CDD" id="cd04301">
    <property type="entry name" value="NAT_SF"/>
    <property type="match status" value="1"/>
</dbReference>
<feature type="domain" description="N-acetyltransferase" evidence="9">
    <location>
        <begin position="12"/>
        <end position="162"/>
    </location>
</feature>
<evidence type="ECO:0000256" key="1">
    <source>
        <dbReference type="ARBA" id="ARBA00004978"/>
    </source>
</evidence>
<dbReference type="Pfam" id="PF00583">
    <property type="entry name" value="Acetyltransf_1"/>
    <property type="match status" value="1"/>
</dbReference>
<evidence type="ECO:0000256" key="3">
    <source>
        <dbReference type="ARBA" id="ARBA00012355"/>
    </source>
</evidence>
<dbReference type="RefSeq" id="WP_116650786.1">
    <property type="nucleotide sequence ID" value="NZ_QUZK01000037.1"/>
</dbReference>
<dbReference type="PROSITE" id="PS51186">
    <property type="entry name" value="GNAT"/>
    <property type="match status" value="1"/>
</dbReference>
<evidence type="ECO:0000256" key="4">
    <source>
        <dbReference type="ARBA" id="ARBA00017935"/>
    </source>
</evidence>
<dbReference type="Proteomes" id="UP000260351">
    <property type="component" value="Unassembled WGS sequence"/>
</dbReference>
<dbReference type="Gene3D" id="3.40.630.30">
    <property type="match status" value="1"/>
</dbReference>
<dbReference type="SUPFAM" id="SSF55729">
    <property type="entry name" value="Acyl-CoA N-acyltransferases (Nat)"/>
    <property type="match status" value="1"/>
</dbReference>
<dbReference type="AlphaFoldDB" id="A0A3E1K8Y1"/>
<evidence type="ECO:0000256" key="5">
    <source>
        <dbReference type="ARBA" id="ARBA00022679"/>
    </source>
</evidence>
<protein>
    <recommendedName>
        <fullName evidence="4 8">L-2,4-diaminobutyric acid acetyltransferase</fullName>
        <shortName evidence="8">DABA acetyltransferase</shortName>
        <ecNumber evidence="3 8">2.3.1.178</ecNumber>
    </recommendedName>
</protein>
<accession>A0A3E1K8Y1</accession>
<comment type="pathway">
    <text evidence="1 8">Amine and polyamine biosynthesis; ectoine biosynthesis; L-ectoine from L-aspartate 4-semialdehyde: step 2/3.</text>
</comment>
<evidence type="ECO:0000256" key="6">
    <source>
        <dbReference type="ARBA" id="ARBA00023315"/>
    </source>
</evidence>
<gene>
    <name evidence="8 10" type="primary">ectA</name>
    <name evidence="10" type="ORF">DZC52_08895</name>
</gene>
<evidence type="ECO:0000313" key="11">
    <source>
        <dbReference type="Proteomes" id="UP000260351"/>
    </source>
</evidence>
<keyword evidence="6 8" id="KW-0012">Acyltransferase</keyword>
<comment type="caution">
    <text evidence="10">The sequence shown here is derived from an EMBL/GenBank/DDBJ whole genome shotgun (WGS) entry which is preliminary data.</text>
</comment>
<keyword evidence="11" id="KW-1185">Reference proteome</keyword>
<keyword evidence="5 8" id="KW-0808">Transferase</keyword>
<dbReference type="EC" id="2.3.1.178" evidence="3 8"/>
<reference evidence="10 11" key="1">
    <citation type="submission" date="2018-08" db="EMBL/GenBank/DDBJ databases">
        <title>Wenzhouxiangella salilacus sp. nov., a novel bacterium isolated from a saline lake in Xinjiang Province, China.</title>
        <authorList>
            <person name="Han S."/>
        </authorList>
    </citation>
    <scope>NUCLEOTIDE SEQUENCE [LARGE SCALE GENOMIC DNA]</scope>
    <source>
        <strain evidence="10 11">XDB06</strain>
    </source>
</reference>
<comment type="similarity">
    <text evidence="2 8">Belongs to the acetyltransferase family. EctA subfamily.</text>
</comment>
<comment type="function">
    <text evidence="8">Catalyzes the acetylation of L-2,4-diaminobutyrate (DABA) to gamma-N-acetyl-alpha,gamma-diaminobutyric acid (ADABA) with acetyl coenzyme A.</text>
</comment>
<dbReference type="NCBIfam" id="TIGR02406">
    <property type="entry name" value="ectoine_EctA"/>
    <property type="match status" value="1"/>
</dbReference>
<dbReference type="GO" id="GO:0019491">
    <property type="term" value="P:ectoine biosynthetic process"/>
    <property type="evidence" value="ECO:0007669"/>
    <property type="project" value="UniProtKB-UniPathway"/>
</dbReference>
<dbReference type="InterPro" id="IPR016181">
    <property type="entry name" value="Acyl_CoA_acyltransferase"/>
</dbReference>
<name>A0A3E1K8Y1_9GAMM</name>
<evidence type="ECO:0000256" key="8">
    <source>
        <dbReference type="RuleBase" id="RU365045"/>
    </source>
</evidence>
<comment type="catalytic activity">
    <reaction evidence="7 8">
        <text>L-2,4-diaminobutanoate + acetyl-CoA = (2S)-4-acetamido-2-aminobutanoate + CoA + H(+)</text>
        <dbReference type="Rhea" id="RHEA:16901"/>
        <dbReference type="ChEBI" id="CHEBI:15378"/>
        <dbReference type="ChEBI" id="CHEBI:57287"/>
        <dbReference type="ChEBI" id="CHEBI:57288"/>
        <dbReference type="ChEBI" id="CHEBI:58761"/>
        <dbReference type="ChEBI" id="CHEBI:58929"/>
        <dbReference type="EC" id="2.3.1.178"/>
    </reaction>
</comment>
<proteinExistence type="inferred from homology"/>
<dbReference type="InterPro" id="IPR000182">
    <property type="entry name" value="GNAT_dom"/>
</dbReference>